<dbReference type="EMBL" id="HBHX01013363">
    <property type="protein sequence ID" value="CAE0106803.1"/>
    <property type="molecule type" value="Transcribed_RNA"/>
</dbReference>
<gene>
    <name evidence="2" type="ORF">HERI1096_LOCUS7462</name>
</gene>
<accession>A0A7S3AJC5</accession>
<feature type="compositionally biased region" description="Polar residues" evidence="1">
    <location>
        <begin position="1"/>
        <end position="10"/>
    </location>
</feature>
<organism evidence="2">
    <name type="scientific">Haptolina ericina</name>
    <dbReference type="NCBI Taxonomy" id="156174"/>
    <lineage>
        <taxon>Eukaryota</taxon>
        <taxon>Haptista</taxon>
        <taxon>Haptophyta</taxon>
        <taxon>Prymnesiophyceae</taxon>
        <taxon>Prymnesiales</taxon>
        <taxon>Prymnesiaceae</taxon>
        <taxon>Haptolina</taxon>
    </lineage>
</organism>
<reference evidence="2" key="1">
    <citation type="submission" date="2021-01" db="EMBL/GenBank/DDBJ databases">
        <authorList>
            <person name="Corre E."/>
            <person name="Pelletier E."/>
            <person name="Niang G."/>
            <person name="Scheremetjew M."/>
            <person name="Finn R."/>
            <person name="Kale V."/>
            <person name="Holt S."/>
            <person name="Cochrane G."/>
            <person name="Meng A."/>
            <person name="Brown T."/>
            <person name="Cohen L."/>
        </authorList>
    </citation>
    <scope>NUCLEOTIDE SEQUENCE</scope>
    <source>
        <strain evidence="2">CCMP281</strain>
    </source>
</reference>
<proteinExistence type="predicted"/>
<sequence>MPQNASSALPSCSRCPGACKPPSRRSATVRRHHGRQKSRLHLLSVFLAGRSSSISSHKGSFFYSRPELTTMVDKLIDQSFAASFSATVLHDSPINFTEYRGVELRRLTDRTASVVDRLPSIDGRWVAYERELLRHDGGPADNDCVFAIDLSDVRLIADAAMLCATHPSSLFVGSDSCTTRPVKRWLNGLIPSAGFNASTRMREWMRTFSPVYNPGIVGGRFALLRPFLHQMAASIEAHYTARPPRPLPASLPADRRSRQLNNSLFFVDMLYFNELLLRRNGTAESETSSSALMIGYPHGPVNAPMWGNLCRDHNCTPETNNFAGFGNYDCCMYARQRAFVESGQYYFTHKQLRLSWEMALETRSDDNMRARYLGLQRAGG</sequence>
<protein>
    <submittedName>
        <fullName evidence="2">Uncharacterized protein</fullName>
    </submittedName>
</protein>
<feature type="compositionally biased region" description="Basic residues" evidence="1">
    <location>
        <begin position="27"/>
        <end position="36"/>
    </location>
</feature>
<dbReference type="AlphaFoldDB" id="A0A7S3AJC5"/>
<evidence type="ECO:0000313" key="2">
    <source>
        <dbReference type="EMBL" id="CAE0106803.1"/>
    </source>
</evidence>
<feature type="region of interest" description="Disordered" evidence="1">
    <location>
        <begin position="1"/>
        <end position="36"/>
    </location>
</feature>
<evidence type="ECO:0000256" key="1">
    <source>
        <dbReference type="SAM" id="MobiDB-lite"/>
    </source>
</evidence>
<name>A0A7S3AJC5_9EUKA</name>